<dbReference type="GO" id="GO:0009986">
    <property type="term" value="C:cell surface"/>
    <property type="evidence" value="ECO:0007669"/>
    <property type="project" value="UniProtKB-SubCell"/>
</dbReference>
<evidence type="ECO:0000256" key="1">
    <source>
        <dbReference type="ARBA" id="ARBA00004241"/>
    </source>
</evidence>
<reference evidence="10 11" key="1">
    <citation type="submission" date="2020-05" db="EMBL/GenBank/DDBJ databases">
        <authorList>
            <person name="Niu N."/>
        </authorList>
    </citation>
    <scope>NUCLEOTIDE SEQUENCE [LARGE SCALE GENOMIC DNA]</scope>
    <source>
        <strain evidence="10 11">LMG10982</strain>
    </source>
</reference>
<dbReference type="RefSeq" id="WP_171588217.1">
    <property type="nucleotide sequence ID" value="NZ_JABGBO010000003.1"/>
</dbReference>
<dbReference type="SUPFAM" id="SSF57997">
    <property type="entry name" value="Tropomyosin"/>
    <property type="match status" value="1"/>
</dbReference>
<accession>A0A7Y4L978</accession>
<feature type="chain" id="PRO_5031082753" description="Trimeric autotransporter adhesin YadA-like C-terminal membrane anchor domain-containing protein" evidence="8">
    <location>
        <begin position="27"/>
        <end position="494"/>
    </location>
</feature>
<feature type="domain" description="Trimeric autotransporter adhesin YadA-like C-terminal membrane anchor" evidence="9">
    <location>
        <begin position="437"/>
        <end position="493"/>
    </location>
</feature>
<keyword evidence="11" id="KW-1185">Reference proteome</keyword>
<dbReference type="InterPro" id="IPR045584">
    <property type="entry name" value="Pilin-like"/>
</dbReference>
<keyword evidence="6" id="KW-0472">Membrane</keyword>
<organism evidence="10 11">
    <name type="scientific">Pelistega europaea</name>
    <dbReference type="NCBI Taxonomy" id="106147"/>
    <lineage>
        <taxon>Bacteria</taxon>
        <taxon>Pseudomonadati</taxon>
        <taxon>Pseudomonadota</taxon>
        <taxon>Betaproteobacteria</taxon>
        <taxon>Burkholderiales</taxon>
        <taxon>Alcaligenaceae</taxon>
        <taxon>Pelistega</taxon>
    </lineage>
</organism>
<gene>
    <name evidence="10" type="ORF">HKX40_03705</name>
</gene>
<evidence type="ECO:0000256" key="2">
    <source>
        <dbReference type="ARBA" id="ARBA00004442"/>
    </source>
</evidence>
<dbReference type="Gene3D" id="1.20.5.170">
    <property type="match status" value="4"/>
</dbReference>
<evidence type="ECO:0000256" key="4">
    <source>
        <dbReference type="ARBA" id="ARBA00022692"/>
    </source>
</evidence>
<dbReference type="GO" id="GO:0009279">
    <property type="term" value="C:cell outer membrane"/>
    <property type="evidence" value="ECO:0007669"/>
    <property type="project" value="UniProtKB-SubCell"/>
</dbReference>
<evidence type="ECO:0000256" key="7">
    <source>
        <dbReference type="ARBA" id="ARBA00023237"/>
    </source>
</evidence>
<keyword evidence="4" id="KW-0812">Transmembrane</keyword>
<dbReference type="SUPFAM" id="SSF54523">
    <property type="entry name" value="Pili subunits"/>
    <property type="match status" value="1"/>
</dbReference>
<evidence type="ECO:0000256" key="6">
    <source>
        <dbReference type="ARBA" id="ARBA00023136"/>
    </source>
</evidence>
<dbReference type="Gene3D" id="3.30.1300.30">
    <property type="entry name" value="GSPII I/J protein-like"/>
    <property type="match status" value="1"/>
</dbReference>
<evidence type="ECO:0000256" key="5">
    <source>
        <dbReference type="ARBA" id="ARBA00022729"/>
    </source>
</evidence>
<protein>
    <recommendedName>
        <fullName evidence="9">Trimeric autotransporter adhesin YadA-like C-terminal membrane anchor domain-containing protein</fullName>
    </recommendedName>
</protein>
<dbReference type="InterPro" id="IPR005594">
    <property type="entry name" value="YadA_C"/>
</dbReference>
<keyword evidence="3" id="KW-1134">Transmembrane beta strand</keyword>
<evidence type="ECO:0000313" key="10">
    <source>
        <dbReference type="EMBL" id="NOL49248.1"/>
    </source>
</evidence>
<dbReference type="EMBL" id="JABGBO010000003">
    <property type="protein sequence ID" value="NOL49248.1"/>
    <property type="molecule type" value="Genomic_DNA"/>
</dbReference>
<name>A0A7Y4L978_9BURK</name>
<sequence length="494" mass="52337">MIFNRKKLWVLIGFSCVGAVYTNALAEEGGVHYATRVTYNAERNAIEVQRCDESTGFCRVIHTAGGGNSAEITRLTGRASDLEERANALESRTVDVVNRTSSLEMKTNNLGERTAGLENKTQGLEGRTLTLEDKTQGLEGRTLTLEDKTQGLEGRTLTLEDKTQSLEGRTLTLEDKTQGLEGRTLTLEDKTQGLEGRTLTLEDKTQGLEGRTLTLEDKTQGLEGRAMVLEGRADTTDRSINDIVTHLGGGAMLNNDGTVIPPTYTIQDIATATEINHRDVGSAIGAVQTNVNYVMDTSKALIRANAEDLAQHLGGGATVGDDGRVTAPQYVVTDSKTGQKKTHSTVAGAISALDANMGVAAQDTANYLGGGASVTADGRVNAPVYTIKDLNSGKQMKLRDVGSALQALQKNTQFVRKEGFAGTASAMAVAGLGQSFRPGQTSLGLSSAIYKGQVGYALGASYMADNGKLMVKGAINHNSQGNLGAVVGATYYFD</sequence>
<keyword evidence="5 8" id="KW-0732">Signal</keyword>
<feature type="signal peptide" evidence="8">
    <location>
        <begin position="1"/>
        <end position="26"/>
    </location>
</feature>
<dbReference type="Proteomes" id="UP000541421">
    <property type="component" value="Unassembled WGS sequence"/>
</dbReference>
<comment type="subcellular location">
    <subcellularLocation>
        <location evidence="2">Cell outer membrane</location>
    </subcellularLocation>
    <subcellularLocation>
        <location evidence="1">Cell surface</location>
    </subcellularLocation>
</comment>
<evidence type="ECO:0000256" key="3">
    <source>
        <dbReference type="ARBA" id="ARBA00022452"/>
    </source>
</evidence>
<dbReference type="Pfam" id="PF03895">
    <property type="entry name" value="YadA_anchor"/>
    <property type="match status" value="1"/>
</dbReference>
<dbReference type="AlphaFoldDB" id="A0A7Y4L978"/>
<proteinExistence type="predicted"/>
<evidence type="ECO:0000256" key="8">
    <source>
        <dbReference type="SAM" id="SignalP"/>
    </source>
</evidence>
<keyword evidence="7" id="KW-0998">Cell outer membrane</keyword>
<evidence type="ECO:0000259" key="9">
    <source>
        <dbReference type="Pfam" id="PF03895"/>
    </source>
</evidence>
<evidence type="ECO:0000313" key="11">
    <source>
        <dbReference type="Proteomes" id="UP000541421"/>
    </source>
</evidence>
<comment type="caution">
    <text evidence="10">The sequence shown here is derived from an EMBL/GenBank/DDBJ whole genome shotgun (WGS) entry which is preliminary data.</text>
</comment>